<protein>
    <submittedName>
        <fullName evidence="1">17402_t:CDS:1</fullName>
    </submittedName>
</protein>
<evidence type="ECO:0000313" key="1">
    <source>
        <dbReference type="EMBL" id="CAG8505728.1"/>
    </source>
</evidence>
<name>A0ACA9L3N0_9GLOM</name>
<sequence length="100" mass="11668">MNIPAYISAISERLVGELAFTLKIADLIGNQKNSLQLKIQERLRSEIHERLRSETREKTYKKMMLAHRDALTNLNISLCKECLYPIKLEEGEYCNRCQPE</sequence>
<dbReference type="EMBL" id="CAJVPW010002411">
    <property type="protein sequence ID" value="CAG8505728.1"/>
    <property type="molecule type" value="Genomic_DNA"/>
</dbReference>
<reference evidence="1" key="1">
    <citation type="submission" date="2021-06" db="EMBL/GenBank/DDBJ databases">
        <authorList>
            <person name="Kallberg Y."/>
            <person name="Tangrot J."/>
            <person name="Rosling A."/>
        </authorList>
    </citation>
    <scope>NUCLEOTIDE SEQUENCE</scope>
    <source>
        <strain evidence="1">28 12/20/2015</strain>
    </source>
</reference>
<keyword evidence="2" id="KW-1185">Reference proteome</keyword>
<organism evidence="1 2">
    <name type="scientific">Cetraspora pellucida</name>
    <dbReference type="NCBI Taxonomy" id="1433469"/>
    <lineage>
        <taxon>Eukaryota</taxon>
        <taxon>Fungi</taxon>
        <taxon>Fungi incertae sedis</taxon>
        <taxon>Mucoromycota</taxon>
        <taxon>Glomeromycotina</taxon>
        <taxon>Glomeromycetes</taxon>
        <taxon>Diversisporales</taxon>
        <taxon>Gigasporaceae</taxon>
        <taxon>Cetraspora</taxon>
    </lineage>
</organism>
<dbReference type="Proteomes" id="UP000789366">
    <property type="component" value="Unassembled WGS sequence"/>
</dbReference>
<gene>
    <name evidence="1" type="ORF">SPELUC_LOCUS3230</name>
</gene>
<evidence type="ECO:0000313" key="2">
    <source>
        <dbReference type="Proteomes" id="UP000789366"/>
    </source>
</evidence>
<proteinExistence type="predicted"/>
<comment type="caution">
    <text evidence="1">The sequence shown here is derived from an EMBL/GenBank/DDBJ whole genome shotgun (WGS) entry which is preliminary data.</text>
</comment>
<accession>A0ACA9L3N0</accession>